<protein>
    <submittedName>
        <fullName evidence="2">Uncharacterized protein</fullName>
    </submittedName>
</protein>
<accession>A0A6J5S154</accession>
<reference evidence="2" key="1">
    <citation type="submission" date="2020-05" db="EMBL/GenBank/DDBJ databases">
        <authorList>
            <person name="Chiriac C."/>
            <person name="Salcher M."/>
            <person name="Ghai R."/>
            <person name="Kavagutti S V."/>
        </authorList>
    </citation>
    <scope>NUCLEOTIDE SEQUENCE</scope>
</reference>
<dbReference type="EMBL" id="LR797306">
    <property type="protein sequence ID" value="CAB4199938.1"/>
    <property type="molecule type" value="Genomic_DNA"/>
</dbReference>
<feature type="compositionally biased region" description="Basic and acidic residues" evidence="1">
    <location>
        <begin position="299"/>
        <end position="308"/>
    </location>
</feature>
<gene>
    <name evidence="2" type="ORF">UFOVP1351_16</name>
</gene>
<proteinExistence type="predicted"/>
<feature type="region of interest" description="Disordered" evidence="1">
    <location>
        <begin position="271"/>
        <end position="308"/>
    </location>
</feature>
<sequence length="308" mass="35073">MSDANNTAAAPVEASQAPVDNAPEVNAEASKENQPAQEAPKPRNVKKLKLKVDGQELEEEIDLDDEENLKRHLQMSKAAQKRMSEAAKAKRDNEELAKVFKGPVKDLFKYADALGKTPQQLRQELEEYFAAQLEEEMLTPEQKKVRDAEQIIREREEEKRRAKEQEEAAEKEHWQKHYAQEYDKKITEALSSSGLPKTPKTVHRMASLMSKNLEMGLDLEPKHLVDIVREEYLTEIKELFGASDGDTLLKMLGDDVANKIRKSDLARLKGAGIPQKKVASQPAEQPKPQRRMTTEEWLAEVRRRAREG</sequence>
<evidence type="ECO:0000256" key="1">
    <source>
        <dbReference type="SAM" id="MobiDB-lite"/>
    </source>
</evidence>
<evidence type="ECO:0000313" key="2">
    <source>
        <dbReference type="EMBL" id="CAB4199938.1"/>
    </source>
</evidence>
<name>A0A6J5S154_9CAUD</name>
<feature type="region of interest" description="Disordered" evidence="1">
    <location>
        <begin position="156"/>
        <end position="176"/>
    </location>
</feature>
<feature type="region of interest" description="Disordered" evidence="1">
    <location>
        <begin position="1"/>
        <end position="46"/>
    </location>
</feature>
<organism evidence="2">
    <name type="scientific">uncultured Caudovirales phage</name>
    <dbReference type="NCBI Taxonomy" id="2100421"/>
    <lineage>
        <taxon>Viruses</taxon>
        <taxon>Duplodnaviria</taxon>
        <taxon>Heunggongvirae</taxon>
        <taxon>Uroviricota</taxon>
        <taxon>Caudoviricetes</taxon>
        <taxon>Peduoviridae</taxon>
        <taxon>Maltschvirus</taxon>
        <taxon>Maltschvirus maltsch</taxon>
    </lineage>
</organism>